<dbReference type="InterPro" id="IPR036196">
    <property type="entry name" value="Ptyr_pPase_sf"/>
</dbReference>
<evidence type="ECO:0008006" key="3">
    <source>
        <dbReference type="Google" id="ProtNLM"/>
    </source>
</evidence>
<dbReference type="Proteomes" id="UP000007590">
    <property type="component" value="Chromosome"/>
</dbReference>
<name>H8KNN0_SOLCM</name>
<dbReference type="AlphaFoldDB" id="H8KNN0"/>
<dbReference type="EMBL" id="CP003349">
    <property type="protein sequence ID" value="AFD08163.1"/>
    <property type="molecule type" value="Genomic_DNA"/>
</dbReference>
<dbReference type="eggNOG" id="COG4551">
    <property type="taxonomic scope" value="Bacteria"/>
</dbReference>
<dbReference type="OrthoDB" id="7210484at2"/>
<dbReference type="InterPro" id="IPR016919">
    <property type="entry name" value="UCP029416_PTP"/>
</dbReference>
<dbReference type="STRING" id="929556.Solca_3150"/>
<gene>
    <name evidence="1" type="ordered locus">Solca_3150</name>
</gene>
<dbReference type="KEGG" id="scn:Solca_3150"/>
<accession>H8KNN0</accession>
<keyword evidence="2" id="KW-1185">Reference proteome</keyword>
<dbReference type="PIRSF" id="PIRSF029416">
    <property type="entry name" value="UCP029416_PTP"/>
    <property type="match status" value="1"/>
</dbReference>
<protein>
    <recommendedName>
        <fullName evidence="3">Protein-tyrosine-phosphatase</fullName>
    </recommendedName>
</protein>
<organism evidence="1 2">
    <name type="scientific">Solitalea canadensis (strain ATCC 29591 / DSM 3403 / JCM 21819 / LMG 8368 / NBRC 15130 / NCIMB 12057 / USAM 9D)</name>
    <name type="common">Flexibacter canadensis</name>
    <dbReference type="NCBI Taxonomy" id="929556"/>
    <lineage>
        <taxon>Bacteria</taxon>
        <taxon>Pseudomonadati</taxon>
        <taxon>Bacteroidota</taxon>
        <taxon>Sphingobacteriia</taxon>
        <taxon>Sphingobacteriales</taxon>
        <taxon>Sphingobacteriaceae</taxon>
        <taxon>Solitalea</taxon>
    </lineage>
</organism>
<proteinExistence type="predicted"/>
<reference evidence="1" key="1">
    <citation type="submission" date="2012-02" db="EMBL/GenBank/DDBJ databases">
        <title>The complete genome of Solitalea canadensis DSM 3403.</title>
        <authorList>
            <consortium name="US DOE Joint Genome Institute (JGI-PGF)"/>
            <person name="Lucas S."/>
            <person name="Copeland A."/>
            <person name="Lapidus A."/>
            <person name="Glavina del Rio T."/>
            <person name="Dalin E."/>
            <person name="Tice H."/>
            <person name="Bruce D."/>
            <person name="Goodwin L."/>
            <person name="Pitluck S."/>
            <person name="Peters L."/>
            <person name="Ovchinnikova G."/>
            <person name="Lu M."/>
            <person name="Kyrpides N."/>
            <person name="Mavromatis K."/>
            <person name="Ivanova N."/>
            <person name="Brettin T."/>
            <person name="Detter J.C."/>
            <person name="Han C."/>
            <person name="Larimer F."/>
            <person name="Land M."/>
            <person name="Hauser L."/>
            <person name="Markowitz V."/>
            <person name="Cheng J.-F."/>
            <person name="Hugenholtz P."/>
            <person name="Woyke T."/>
            <person name="Wu D."/>
            <person name="Spring S."/>
            <person name="Schroeder M."/>
            <person name="Kopitz M."/>
            <person name="Brambilla E."/>
            <person name="Klenk H.-P."/>
            <person name="Eisen J.A."/>
        </authorList>
    </citation>
    <scope>NUCLEOTIDE SEQUENCE</scope>
    <source>
        <strain evidence="1">DSM 3403</strain>
    </source>
</reference>
<dbReference type="HOGENOM" id="CLU_144002_0_0_10"/>
<evidence type="ECO:0000313" key="1">
    <source>
        <dbReference type="EMBL" id="AFD08163.1"/>
    </source>
</evidence>
<evidence type="ECO:0000313" key="2">
    <source>
        <dbReference type="Proteomes" id="UP000007590"/>
    </source>
</evidence>
<sequence length="116" mass="13709">MKESKIRLLFVCTINRMRSATAHTIFEEDNRFDVKSAGTSAHANNVLNDEMLKWADTIVVMEKSHRNFIQKNYREIYNSKKIICLYIKDEYDYMQPELIAILKERMDDILMKGLLS</sequence>
<dbReference type="Gene3D" id="3.40.50.2300">
    <property type="match status" value="1"/>
</dbReference>
<dbReference type="SUPFAM" id="SSF52788">
    <property type="entry name" value="Phosphotyrosine protein phosphatases I"/>
    <property type="match status" value="1"/>
</dbReference>